<dbReference type="AlphaFoldDB" id="A0A9X6V4N3"/>
<evidence type="ECO:0000313" key="2">
    <source>
        <dbReference type="Proteomes" id="UP000220397"/>
    </source>
</evidence>
<dbReference type="Gene3D" id="2.170.15.10">
    <property type="entry name" value="Proaerolysin, chain A, domain 3"/>
    <property type="match status" value="1"/>
</dbReference>
<protein>
    <submittedName>
        <fullName evidence="1">Uncharacterized protein</fullName>
    </submittedName>
</protein>
<organism evidence="1 2">
    <name type="scientific">Bacillus thuringiensis</name>
    <dbReference type="NCBI Taxonomy" id="1428"/>
    <lineage>
        <taxon>Bacteria</taxon>
        <taxon>Bacillati</taxon>
        <taxon>Bacillota</taxon>
        <taxon>Bacilli</taxon>
        <taxon>Bacillales</taxon>
        <taxon>Bacillaceae</taxon>
        <taxon>Bacillus</taxon>
        <taxon>Bacillus cereus group</taxon>
    </lineage>
</organism>
<name>A0A9X6V4N3_BACTU</name>
<comment type="caution">
    <text evidence="1">The sequence shown here is derived from an EMBL/GenBank/DDBJ whole genome shotgun (WGS) entry which is preliminary data.</text>
</comment>
<evidence type="ECO:0000313" key="1">
    <source>
        <dbReference type="EMBL" id="PFA84833.1"/>
    </source>
</evidence>
<dbReference type="SUPFAM" id="SSF56973">
    <property type="entry name" value="Aerolisin/ETX pore-forming domain"/>
    <property type="match status" value="1"/>
</dbReference>
<dbReference type="RefSeq" id="WP_098369205.1">
    <property type="nucleotide sequence ID" value="NZ_JARSYC010000127.1"/>
</dbReference>
<dbReference type="Pfam" id="PF03318">
    <property type="entry name" value="ETX_MTX2"/>
    <property type="match status" value="1"/>
</dbReference>
<accession>A0A9X6V4N3</accession>
<dbReference type="EMBL" id="NTUS01000193">
    <property type="protein sequence ID" value="PFA84833.1"/>
    <property type="molecule type" value="Genomic_DNA"/>
</dbReference>
<proteinExistence type="predicted"/>
<sequence>MIVDLYRYLGGLAAVNAVLHFYEPRPDICRNISEEYNLIVFGDRIPTFSIDPSQININNLSVDTPVDEITINNVRSIQLISSRFENTGFVDTENYFTPELSRTVVNSISTSTTTGYKYTQSLTVSSKFSFNFPVAGAENNISFSVGFEQNLSTTETKTESTSTLMRIPPQPVSVRPRTAKRVEISLFELAIPRIQNEISGFVTGTLPTISNSHISDLYAVLTRTDSLCPNSYINRDDFLRIDHENRGLGLQGFGSLTGNLTSLDFAIRTTEYDLPSNTIINIENEIKRAHILTQ</sequence>
<dbReference type="InterPro" id="IPR004991">
    <property type="entry name" value="Aerolysin-like"/>
</dbReference>
<dbReference type="Proteomes" id="UP000220397">
    <property type="component" value="Unassembled WGS sequence"/>
</dbReference>
<reference evidence="1 2" key="1">
    <citation type="submission" date="2017-09" db="EMBL/GenBank/DDBJ databases">
        <title>Large-scale bioinformatics analysis of Bacillus genomes uncovers conserved roles of natural products in bacterial physiology.</title>
        <authorList>
            <consortium name="Agbiome Team Llc"/>
            <person name="Bleich R.M."/>
            <person name="Kirk G.J."/>
            <person name="Santa Maria K.C."/>
            <person name="Allen S.E."/>
            <person name="Farag S."/>
            <person name="Shank E.A."/>
            <person name="Bowers A."/>
        </authorList>
    </citation>
    <scope>NUCLEOTIDE SEQUENCE [LARGE SCALE GENOMIC DNA]</scope>
    <source>
        <strain evidence="1 2">AFS015413</strain>
    </source>
</reference>
<gene>
    <name evidence="1" type="ORF">CN398_32305</name>
</gene>